<evidence type="ECO:0000259" key="1">
    <source>
        <dbReference type="Pfam" id="PF14661"/>
    </source>
</evidence>
<comment type="caution">
    <text evidence="2">The sequence shown here is derived from an EMBL/GenBank/DDBJ whole genome shotgun (WGS) entry which is preliminary data.</text>
</comment>
<gene>
    <name evidence="2" type="ORF">JTE90_018515</name>
</gene>
<evidence type="ECO:0000313" key="3">
    <source>
        <dbReference type="Proteomes" id="UP000827092"/>
    </source>
</evidence>
<name>A0AAV6UPK3_9ARAC</name>
<dbReference type="GO" id="GO:0008017">
    <property type="term" value="F:microtubule binding"/>
    <property type="evidence" value="ECO:0007669"/>
    <property type="project" value="TreeGrafter"/>
</dbReference>
<evidence type="ECO:0000313" key="2">
    <source>
        <dbReference type="EMBL" id="KAG8185638.1"/>
    </source>
</evidence>
<dbReference type="GO" id="GO:0070652">
    <property type="term" value="C:HAUS complex"/>
    <property type="evidence" value="ECO:0007669"/>
    <property type="project" value="InterPro"/>
</dbReference>
<dbReference type="EMBL" id="JAFNEN010000328">
    <property type="protein sequence ID" value="KAG8185638.1"/>
    <property type="molecule type" value="Genomic_DNA"/>
</dbReference>
<organism evidence="2 3">
    <name type="scientific">Oedothorax gibbosus</name>
    <dbReference type="NCBI Taxonomy" id="931172"/>
    <lineage>
        <taxon>Eukaryota</taxon>
        <taxon>Metazoa</taxon>
        <taxon>Ecdysozoa</taxon>
        <taxon>Arthropoda</taxon>
        <taxon>Chelicerata</taxon>
        <taxon>Arachnida</taxon>
        <taxon>Araneae</taxon>
        <taxon>Araneomorphae</taxon>
        <taxon>Entelegynae</taxon>
        <taxon>Araneoidea</taxon>
        <taxon>Linyphiidae</taxon>
        <taxon>Erigoninae</taxon>
        <taxon>Oedothorax</taxon>
    </lineage>
</organism>
<dbReference type="PANTHER" id="PTHR16151:SF2">
    <property type="entry name" value="HAUS AUGMIN-LIKE COMPLEX SUBUNIT 6"/>
    <property type="match status" value="1"/>
</dbReference>
<protein>
    <recommendedName>
        <fullName evidence="1">HAUS augmin-like complex subunit 6 N-terminal domain-containing protein</fullName>
    </recommendedName>
</protein>
<dbReference type="AlphaFoldDB" id="A0AAV6UPK3"/>
<proteinExistence type="predicted"/>
<keyword evidence="3" id="KW-1185">Reference proteome</keyword>
<dbReference type="Pfam" id="PF14661">
    <property type="entry name" value="HAUS6_N"/>
    <property type="match status" value="1"/>
</dbReference>
<dbReference type="InterPro" id="IPR028163">
    <property type="entry name" value="HAUS_6_N"/>
</dbReference>
<feature type="domain" description="HAUS augmin-like complex subunit 6 N-terminal" evidence="1">
    <location>
        <begin position="11"/>
        <end position="220"/>
    </location>
</feature>
<accession>A0AAV6UPK3</accession>
<dbReference type="InterPro" id="IPR026797">
    <property type="entry name" value="HAUS_6"/>
</dbReference>
<reference evidence="2 3" key="1">
    <citation type="journal article" date="2022" name="Nat. Ecol. Evol.">
        <title>A masculinizing supergene underlies an exaggerated male reproductive morph in a spider.</title>
        <authorList>
            <person name="Hendrickx F."/>
            <person name="De Corte Z."/>
            <person name="Sonet G."/>
            <person name="Van Belleghem S.M."/>
            <person name="Kostlbacher S."/>
            <person name="Vangestel C."/>
        </authorList>
    </citation>
    <scope>NUCLEOTIDE SEQUENCE [LARGE SCALE GENOMIC DNA]</scope>
    <source>
        <strain evidence="2">W744_W776</strain>
    </source>
</reference>
<sequence>MDFIMKQREVFFNNLLILGLDKTSHEKKYRMTFDKDMFCIPNQKMFEVVTYFLFSKLNEVSSKQYVLTWPILDKSQHRQFQKSCFTHLSAIASESDVKFPRFVSSLLSTFSGDRFYELYLAFSSHVLQRTIIKKNSDSLIMMPTVTPQNSQDVAEFLRIAFLLSVEKFQEAQSFSLDHFKMLTNYSKNLFAQVEILKRKLTTNKSLKEKYTNILKMIYCEEETQTDSLEDTIVKAINYEKKVTKLWTTFEEFIVKESELWNRVCAQVEENQEIPCLDGSNLQIVTDNLKNICPELNKIDHTISEEKGKPLLHMYLKSFHVLLEYYLKTSVEQELLETKNLCRIKNISSLEESLNLIKSLNERLVNVLPNLSDSTQNLKESLPLKEFSDDLEEFLKICPTMKCCSTDFQNQTNISRTEMLSNMYFTGGPCDSSLLLEDYTKLLENVSKLSKADAVARATDEQSIFHKSNRFLILDMDQPCFLRNDENVPNDSALLGNNLEQNLPFELSVKEFDLRNKTVAQNMNPGAATSQTDQDLSIFSSCDDFEIDLDYRKPYKLRESWQLEESLNAMTLPDMPEFEQIE</sequence>
<dbReference type="Proteomes" id="UP000827092">
    <property type="component" value="Unassembled WGS sequence"/>
</dbReference>
<dbReference type="GO" id="GO:1990498">
    <property type="term" value="C:mitotic spindle microtubule"/>
    <property type="evidence" value="ECO:0007669"/>
    <property type="project" value="TreeGrafter"/>
</dbReference>
<dbReference type="GO" id="GO:0051225">
    <property type="term" value="P:spindle assembly"/>
    <property type="evidence" value="ECO:0007669"/>
    <property type="project" value="InterPro"/>
</dbReference>
<dbReference type="PANTHER" id="PTHR16151">
    <property type="entry name" value="HAUS AUGMIN-LIKE COMPLEX SUBUNIT 6"/>
    <property type="match status" value="1"/>
</dbReference>